<evidence type="ECO:0000313" key="1">
    <source>
        <dbReference type="EMBL" id="MCV2868355.1"/>
    </source>
</evidence>
<reference evidence="1 2" key="1">
    <citation type="submission" date="2022-10" db="EMBL/GenBank/DDBJ databases">
        <title>Defluviimonas sp. nov., isolated from ocean surface water.</title>
        <authorList>
            <person name="He W."/>
            <person name="Wang L."/>
            <person name="Zhang D.-F."/>
        </authorList>
    </citation>
    <scope>NUCLEOTIDE SEQUENCE [LARGE SCALE GENOMIC DNA]</scope>
    <source>
        <strain evidence="1 2">WL0002</strain>
    </source>
</reference>
<organism evidence="1 2">
    <name type="scientific">Albidovulum marisflavi</name>
    <dbReference type="NCBI Taxonomy" id="2984159"/>
    <lineage>
        <taxon>Bacteria</taxon>
        <taxon>Pseudomonadati</taxon>
        <taxon>Pseudomonadota</taxon>
        <taxon>Alphaproteobacteria</taxon>
        <taxon>Rhodobacterales</taxon>
        <taxon>Paracoccaceae</taxon>
        <taxon>Albidovulum</taxon>
    </lineage>
</organism>
<evidence type="ECO:0008006" key="3">
    <source>
        <dbReference type="Google" id="ProtNLM"/>
    </source>
</evidence>
<proteinExistence type="predicted"/>
<evidence type="ECO:0000313" key="2">
    <source>
        <dbReference type="Proteomes" id="UP001652542"/>
    </source>
</evidence>
<keyword evidence="2" id="KW-1185">Reference proteome</keyword>
<dbReference type="EMBL" id="JAOWKY010000001">
    <property type="protein sequence ID" value="MCV2868355.1"/>
    <property type="molecule type" value="Genomic_DNA"/>
</dbReference>
<dbReference type="RefSeq" id="WP_263733969.1">
    <property type="nucleotide sequence ID" value="NZ_JAOWKY010000001.1"/>
</dbReference>
<protein>
    <recommendedName>
        <fullName evidence="3">Dihydrodipicolinate reductase</fullName>
    </recommendedName>
</protein>
<comment type="caution">
    <text evidence="1">The sequence shown here is derived from an EMBL/GenBank/DDBJ whole genome shotgun (WGS) entry which is preliminary data.</text>
</comment>
<accession>A0ABT2ZB30</accession>
<name>A0ABT2ZB30_9RHOB</name>
<gene>
    <name evidence="1" type="ORF">OEW28_06905</name>
</gene>
<sequence length="115" mass="13048">MKRALIAILLLTATDASAQEEWIRLRHGELNNAIVAERLRLEDGAEQSFGEDGFTRHAADVSRRGYWKIDGDKLCTAWPPAGDWTCYRLYLSGDRKRLRFKADDGSTMVGTYLAR</sequence>
<dbReference type="Proteomes" id="UP001652542">
    <property type="component" value="Unassembled WGS sequence"/>
</dbReference>